<reference evidence="3" key="1">
    <citation type="submission" date="2021-01" db="EMBL/GenBank/DDBJ databases">
        <authorList>
            <person name="Li R."/>
            <person name="Bekaert M."/>
        </authorList>
    </citation>
    <scope>NUCLEOTIDE SEQUENCE</scope>
    <source>
        <strain evidence="3">Farmed</strain>
    </source>
</reference>
<keyword evidence="1" id="KW-0812">Transmembrane</keyword>
<feature type="chain" id="PRO_5032894170" description="Cytochrome c biogenesis B" evidence="2">
    <location>
        <begin position="23"/>
        <end position="197"/>
    </location>
</feature>
<feature type="signal peptide" evidence="2">
    <location>
        <begin position="1"/>
        <end position="22"/>
    </location>
</feature>
<evidence type="ECO:0000256" key="2">
    <source>
        <dbReference type="SAM" id="SignalP"/>
    </source>
</evidence>
<comment type="caution">
    <text evidence="3">The sequence shown here is derived from an EMBL/GenBank/DDBJ whole genome shotgun (WGS) entry which is preliminary data.</text>
</comment>
<dbReference type="Proteomes" id="UP000597762">
    <property type="component" value="Unassembled WGS sequence"/>
</dbReference>
<proteinExistence type="predicted"/>
<evidence type="ECO:0000313" key="3">
    <source>
        <dbReference type="EMBL" id="CAE1254317.1"/>
    </source>
</evidence>
<protein>
    <recommendedName>
        <fullName evidence="5">Cytochrome c biogenesis B</fullName>
    </recommendedName>
</protein>
<evidence type="ECO:0000256" key="1">
    <source>
        <dbReference type="SAM" id="Phobius"/>
    </source>
</evidence>
<keyword evidence="1" id="KW-0472">Membrane</keyword>
<accession>A0A812C5S6</accession>
<dbReference type="AlphaFoldDB" id="A0A812C5S6"/>
<keyword evidence="2" id="KW-0732">Signal</keyword>
<organism evidence="3 4">
    <name type="scientific">Acanthosepion pharaonis</name>
    <name type="common">Pharaoh cuttlefish</name>
    <name type="synonym">Sepia pharaonis</name>
    <dbReference type="NCBI Taxonomy" id="158019"/>
    <lineage>
        <taxon>Eukaryota</taxon>
        <taxon>Metazoa</taxon>
        <taxon>Spiralia</taxon>
        <taxon>Lophotrochozoa</taxon>
        <taxon>Mollusca</taxon>
        <taxon>Cephalopoda</taxon>
        <taxon>Coleoidea</taxon>
        <taxon>Decapodiformes</taxon>
        <taxon>Sepiida</taxon>
        <taxon>Sepiina</taxon>
        <taxon>Sepiidae</taxon>
        <taxon>Acanthosepion</taxon>
    </lineage>
</organism>
<evidence type="ECO:0008006" key="5">
    <source>
        <dbReference type="Google" id="ProtNLM"/>
    </source>
</evidence>
<gene>
    <name evidence="3" type="ORF">SPHA_28883</name>
</gene>
<name>A0A812C5S6_ACAPH</name>
<keyword evidence="4" id="KW-1185">Reference proteome</keyword>
<dbReference type="EMBL" id="CAHIKZ030001140">
    <property type="protein sequence ID" value="CAE1254317.1"/>
    <property type="molecule type" value="Genomic_DNA"/>
</dbReference>
<feature type="transmembrane region" description="Helical" evidence="1">
    <location>
        <begin position="170"/>
        <end position="189"/>
    </location>
</feature>
<keyword evidence="1" id="KW-1133">Transmembrane helix</keyword>
<sequence>MPSGPHSFVIHFLNSFLSLCLSDPSHLIFFSENLSIRMPSGTPFICYSFVKSFHSLCLPDSLSFDILFGNPFYPYAFWEHIHLLSGTPFTCYSFVNSFLSLCLSDTLSFDILFGNTFYPYAFWDPIHLLFLCEFLSFLMPPDHPSFDIRFPFLSCLPDPLSFDILSRNPFYLYAFWTTYICYSFVIPFFPLCLSDPL</sequence>
<evidence type="ECO:0000313" key="4">
    <source>
        <dbReference type="Proteomes" id="UP000597762"/>
    </source>
</evidence>